<evidence type="ECO:0000313" key="4">
    <source>
        <dbReference type="Proteomes" id="UP000887566"/>
    </source>
</evidence>
<dbReference type="GO" id="GO:0004714">
    <property type="term" value="F:transmembrane receptor protein tyrosine kinase activity"/>
    <property type="evidence" value="ECO:0007669"/>
    <property type="project" value="TreeGrafter"/>
</dbReference>
<dbReference type="InterPro" id="IPR050122">
    <property type="entry name" value="RTK"/>
</dbReference>
<dbReference type="Proteomes" id="UP000887566">
    <property type="component" value="Unplaced"/>
</dbReference>
<name>A0A914X4B2_9BILA</name>
<evidence type="ECO:0000256" key="2">
    <source>
        <dbReference type="SAM" id="Phobius"/>
    </source>
</evidence>
<dbReference type="SUPFAM" id="SSF81995">
    <property type="entry name" value="beta-sandwich domain of Sec23/24"/>
    <property type="match status" value="1"/>
</dbReference>
<reference evidence="5" key="1">
    <citation type="submission" date="2022-11" db="UniProtKB">
        <authorList>
            <consortium name="WormBaseParasite"/>
        </authorList>
    </citation>
    <scope>IDENTIFICATION</scope>
</reference>
<feature type="domain" description="Serine-threonine/tyrosine-protein kinase catalytic" evidence="3">
    <location>
        <begin position="102"/>
        <end position="173"/>
    </location>
</feature>
<dbReference type="GO" id="GO:0005886">
    <property type="term" value="C:plasma membrane"/>
    <property type="evidence" value="ECO:0007669"/>
    <property type="project" value="TreeGrafter"/>
</dbReference>
<dbReference type="AlphaFoldDB" id="A0A914X4B2"/>
<feature type="domain" description="Serine-threonine/tyrosine-protein kinase catalytic" evidence="3">
    <location>
        <begin position="23"/>
        <end position="97"/>
    </location>
</feature>
<organism evidence="4 5">
    <name type="scientific">Plectus sambesii</name>
    <dbReference type="NCBI Taxonomy" id="2011161"/>
    <lineage>
        <taxon>Eukaryota</taxon>
        <taxon>Metazoa</taxon>
        <taxon>Ecdysozoa</taxon>
        <taxon>Nematoda</taxon>
        <taxon>Chromadorea</taxon>
        <taxon>Plectida</taxon>
        <taxon>Plectina</taxon>
        <taxon>Plectoidea</taxon>
        <taxon>Plectidae</taxon>
        <taxon>Plectus</taxon>
    </lineage>
</organism>
<dbReference type="Gene3D" id="1.10.510.10">
    <property type="entry name" value="Transferase(Phosphotransferase) domain 1"/>
    <property type="match status" value="2"/>
</dbReference>
<feature type="compositionally biased region" description="Low complexity" evidence="1">
    <location>
        <begin position="224"/>
        <end position="250"/>
    </location>
</feature>
<dbReference type="InterPro" id="IPR001245">
    <property type="entry name" value="Ser-Thr/Tyr_kinase_cat_dom"/>
</dbReference>
<dbReference type="WBParaSite" id="PSAMB.scaffold6364size9628.g28393.t1">
    <property type="protein sequence ID" value="PSAMB.scaffold6364size9628.g28393.t1"/>
    <property type="gene ID" value="PSAMB.scaffold6364size9628.g28393"/>
</dbReference>
<keyword evidence="2" id="KW-1133">Transmembrane helix</keyword>
<keyword evidence="2" id="KW-0472">Membrane</keyword>
<evidence type="ECO:0000259" key="3">
    <source>
        <dbReference type="Pfam" id="PF07714"/>
    </source>
</evidence>
<protein>
    <submittedName>
        <fullName evidence="5">Serine-threonine/tyrosine-protein kinase catalytic domain-containing protein</fullName>
    </submittedName>
</protein>
<dbReference type="GO" id="GO:0007169">
    <property type="term" value="P:cell surface receptor protein tyrosine kinase signaling pathway"/>
    <property type="evidence" value="ECO:0007669"/>
    <property type="project" value="TreeGrafter"/>
</dbReference>
<feature type="region of interest" description="Disordered" evidence="1">
    <location>
        <begin position="326"/>
        <end position="347"/>
    </location>
</feature>
<sequence>MATVPFDASLRHLLLDPSDLKETGQRLGEGQYGVVWAAVWTCKDTRKEVKTQKAFILNELKILSQIRAHKYVIGLVGALEDSIVFEFCEFGSLEDFLIVCLNADWWTLGVLFWTVFSLGSEQPPTTQMREFMKKTHQVPSRPKFAPYEIYALMLDLWMLDPEDRADLRECKTKIKRQLKASCLPLVEELMKIDKEIEIQQLQQHQPEENQQQVTEGHQQHHYQPHQYQQQHQYQQPLKQQQQQQQQQQEPLETEENQEQEPINPEEGKAKKKSLYSKDAKRRLRLLEHKRKLLCGFSVITLLLVILLIWCLWNFILPIDTNKPSLEGPERNDSNNTEQPNITGPLESTLVPIIEKQRDDTSTIPYDSLTSAGQIIIILLPMHSLHLNSTSGERCANAPRYPLEFPIVTPA</sequence>
<dbReference type="InterPro" id="IPR011009">
    <property type="entry name" value="Kinase-like_dom_sf"/>
</dbReference>
<dbReference type="PANTHER" id="PTHR24416">
    <property type="entry name" value="TYROSINE-PROTEIN KINASE RECEPTOR"/>
    <property type="match status" value="1"/>
</dbReference>
<dbReference type="SUPFAM" id="SSF56112">
    <property type="entry name" value="Protein kinase-like (PK-like)"/>
    <property type="match status" value="1"/>
</dbReference>
<keyword evidence="4" id="KW-1185">Reference proteome</keyword>
<dbReference type="GO" id="GO:0043235">
    <property type="term" value="C:receptor complex"/>
    <property type="evidence" value="ECO:0007669"/>
    <property type="project" value="TreeGrafter"/>
</dbReference>
<proteinExistence type="predicted"/>
<accession>A0A914X4B2</accession>
<feature type="transmembrane region" description="Helical" evidence="2">
    <location>
        <begin position="292"/>
        <end position="315"/>
    </location>
</feature>
<dbReference type="PANTHER" id="PTHR24416:SF611">
    <property type="entry name" value="TYROSINE-PROTEIN KINASE TRANSMEMBRANE RECEPTOR ROR"/>
    <property type="match status" value="1"/>
</dbReference>
<keyword evidence="2" id="KW-0812">Transmembrane</keyword>
<evidence type="ECO:0000256" key="1">
    <source>
        <dbReference type="SAM" id="MobiDB-lite"/>
    </source>
</evidence>
<feature type="region of interest" description="Disordered" evidence="1">
    <location>
        <begin position="202"/>
        <end position="274"/>
    </location>
</feature>
<evidence type="ECO:0000313" key="5">
    <source>
        <dbReference type="WBParaSite" id="PSAMB.scaffold6364size9628.g28393.t1"/>
    </source>
</evidence>
<feature type="compositionally biased region" description="Low complexity" evidence="1">
    <location>
        <begin position="202"/>
        <end position="212"/>
    </location>
</feature>
<dbReference type="Pfam" id="PF07714">
    <property type="entry name" value="PK_Tyr_Ser-Thr"/>
    <property type="match status" value="2"/>
</dbReference>